<evidence type="ECO:0000256" key="2">
    <source>
        <dbReference type="ARBA" id="ARBA00022670"/>
    </source>
</evidence>
<sequence>MTRSVTKHLPVPASLLLTCLLFLPLDAMATGNEERRKLHNTRSTATNSVGQAGDAVRARMRNRDKLLAKRQSRPSAVPPTPGQRQQHAANQPVERAKNRELLAMYANWLPGQHSAAQSPEDSRWSTGGQTHTLREQHTIHHVVNRLKAQLGKPYVWGGHSPESGFDCSGLVWYAFNPLLNRKLPRTANAMYQDRQLNPVHRQQLRKGDLVFFSIKTPNAADHVGVYLGDGQFIEAPRTGKNIRISELNNDFWKAKYLGARRVIKESVLL</sequence>
<dbReference type="InterPro" id="IPR000064">
    <property type="entry name" value="NLP_P60_dom"/>
</dbReference>
<organism evidence="8 9">
    <name type="scientific">Mangrovibacter phragmitis</name>
    <dbReference type="NCBI Taxonomy" id="1691903"/>
    <lineage>
        <taxon>Bacteria</taxon>
        <taxon>Pseudomonadati</taxon>
        <taxon>Pseudomonadota</taxon>
        <taxon>Gammaproteobacteria</taxon>
        <taxon>Enterobacterales</taxon>
        <taxon>Enterobacteriaceae</taxon>
        <taxon>Mangrovibacter</taxon>
    </lineage>
</organism>
<dbReference type="EMBL" id="LYRP01000012">
    <property type="protein sequence ID" value="OAT77278.1"/>
    <property type="molecule type" value="Genomic_DNA"/>
</dbReference>
<feature type="region of interest" description="Disordered" evidence="5">
    <location>
        <begin position="34"/>
        <end position="92"/>
    </location>
</feature>
<dbReference type="RefSeq" id="WP_064598026.1">
    <property type="nucleotide sequence ID" value="NZ_CP134782.1"/>
</dbReference>
<evidence type="ECO:0000256" key="4">
    <source>
        <dbReference type="ARBA" id="ARBA00022807"/>
    </source>
</evidence>
<feature type="signal peptide" evidence="6">
    <location>
        <begin position="1"/>
        <end position="29"/>
    </location>
</feature>
<dbReference type="PANTHER" id="PTHR47053:SF1">
    <property type="entry name" value="MUREIN DD-ENDOPEPTIDASE MEPH-RELATED"/>
    <property type="match status" value="1"/>
</dbReference>
<feature type="chain" id="PRO_5008596690" description="NlpC/P60 domain-containing protein" evidence="6">
    <location>
        <begin position="30"/>
        <end position="269"/>
    </location>
</feature>
<dbReference type="STRING" id="1691903.A9B99_06405"/>
<keyword evidence="2" id="KW-0645">Protease</keyword>
<dbReference type="GO" id="GO:0006508">
    <property type="term" value="P:proteolysis"/>
    <property type="evidence" value="ECO:0007669"/>
    <property type="project" value="UniProtKB-KW"/>
</dbReference>
<evidence type="ECO:0000256" key="1">
    <source>
        <dbReference type="ARBA" id="ARBA00007074"/>
    </source>
</evidence>
<feature type="compositionally biased region" description="Polar residues" evidence="5">
    <location>
        <begin position="41"/>
        <end position="50"/>
    </location>
</feature>
<dbReference type="OrthoDB" id="9807055at2"/>
<feature type="domain" description="NlpC/P60" evidence="7">
    <location>
        <begin position="136"/>
        <end position="263"/>
    </location>
</feature>
<dbReference type="Gene3D" id="3.90.1720.10">
    <property type="entry name" value="endopeptidase domain like (from Nostoc punctiforme)"/>
    <property type="match status" value="1"/>
</dbReference>
<dbReference type="SUPFAM" id="SSF54001">
    <property type="entry name" value="Cysteine proteinases"/>
    <property type="match status" value="1"/>
</dbReference>
<comment type="caution">
    <text evidence="8">The sequence shown here is derived from an EMBL/GenBank/DDBJ whole genome shotgun (WGS) entry which is preliminary data.</text>
</comment>
<accession>A0A1B7L4R2</accession>
<gene>
    <name evidence="8" type="ORF">A9B99_06405</name>
</gene>
<dbReference type="InterPro" id="IPR051202">
    <property type="entry name" value="Peptidase_C40"/>
</dbReference>
<proteinExistence type="inferred from homology"/>
<dbReference type="PROSITE" id="PS51935">
    <property type="entry name" value="NLPC_P60"/>
    <property type="match status" value="1"/>
</dbReference>
<reference evidence="9" key="1">
    <citation type="submission" date="2016-05" db="EMBL/GenBank/DDBJ databases">
        <authorList>
            <person name="Behera P."/>
            <person name="Vaishampayan P."/>
            <person name="Singh N."/>
            <person name="Raina V."/>
            <person name="Suar M."/>
            <person name="Pattnaik A."/>
            <person name="Rastogi G."/>
        </authorList>
    </citation>
    <scope>NUCLEOTIDE SEQUENCE [LARGE SCALE GENOMIC DNA]</scope>
    <source>
        <strain evidence="9">MP23</strain>
    </source>
</reference>
<evidence type="ECO:0000256" key="6">
    <source>
        <dbReference type="SAM" id="SignalP"/>
    </source>
</evidence>
<evidence type="ECO:0000313" key="8">
    <source>
        <dbReference type="EMBL" id="OAT77278.1"/>
    </source>
</evidence>
<dbReference type="Pfam" id="PF00877">
    <property type="entry name" value="NLPC_P60"/>
    <property type="match status" value="1"/>
</dbReference>
<dbReference type="GO" id="GO:0008234">
    <property type="term" value="F:cysteine-type peptidase activity"/>
    <property type="evidence" value="ECO:0007669"/>
    <property type="project" value="UniProtKB-KW"/>
</dbReference>
<keyword evidence="6" id="KW-0732">Signal</keyword>
<dbReference type="Proteomes" id="UP000078225">
    <property type="component" value="Unassembled WGS sequence"/>
</dbReference>
<keyword evidence="9" id="KW-1185">Reference proteome</keyword>
<dbReference type="PANTHER" id="PTHR47053">
    <property type="entry name" value="MUREIN DD-ENDOPEPTIDASE MEPH-RELATED"/>
    <property type="match status" value="1"/>
</dbReference>
<dbReference type="InterPro" id="IPR038765">
    <property type="entry name" value="Papain-like_cys_pep_sf"/>
</dbReference>
<evidence type="ECO:0000256" key="5">
    <source>
        <dbReference type="SAM" id="MobiDB-lite"/>
    </source>
</evidence>
<evidence type="ECO:0000313" key="9">
    <source>
        <dbReference type="Proteomes" id="UP000078225"/>
    </source>
</evidence>
<keyword evidence="3" id="KW-0378">Hydrolase</keyword>
<dbReference type="AlphaFoldDB" id="A0A1B7L4R2"/>
<comment type="similarity">
    <text evidence="1">Belongs to the peptidase C40 family.</text>
</comment>
<name>A0A1B7L4R2_9ENTR</name>
<keyword evidence="4" id="KW-0788">Thiol protease</keyword>
<evidence type="ECO:0000256" key="3">
    <source>
        <dbReference type="ARBA" id="ARBA00022801"/>
    </source>
</evidence>
<protein>
    <recommendedName>
        <fullName evidence="7">NlpC/P60 domain-containing protein</fullName>
    </recommendedName>
</protein>
<evidence type="ECO:0000259" key="7">
    <source>
        <dbReference type="PROSITE" id="PS51935"/>
    </source>
</evidence>